<dbReference type="EMBL" id="JALJOR010000019">
    <property type="protein sequence ID" value="KAK9803901.1"/>
    <property type="molecule type" value="Genomic_DNA"/>
</dbReference>
<organism evidence="1 2">
    <name type="scientific">[Myrmecia] bisecta</name>
    <dbReference type="NCBI Taxonomy" id="41462"/>
    <lineage>
        <taxon>Eukaryota</taxon>
        <taxon>Viridiplantae</taxon>
        <taxon>Chlorophyta</taxon>
        <taxon>core chlorophytes</taxon>
        <taxon>Trebouxiophyceae</taxon>
        <taxon>Trebouxiales</taxon>
        <taxon>Trebouxiaceae</taxon>
        <taxon>Myrmecia</taxon>
    </lineage>
</organism>
<gene>
    <name evidence="1" type="ORF">WJX72_003260</name>
</gene>
<sequence>MLAALCIAAGQEDFLMEPVMAAYMKEVHMKSPFELAVYEGAYNPGVHDEGEQIRPEAIQVKTCSDWNGKKK</sequence>
<comment type="caution">
    <text evidence="1">The sequence shown here is derived from an EMBL/GenBank/DDBJ whole genome shotgun (WGS) entry which is preliminary data.</text>
</comment>
<accession>A0AAW1P293</accession>
<dbReference type="Proteomes" id="UP001489004">
    <property type="component" value="Unassembled WGS sequence"/>
</dbReference>
<evidence type="ECO:0000313" key="2">
    <source>
        <dbReference type="Proteomes" id="UP001489004"/>
    </source>
</evidence>
<dbReference type="AlphaFoldDB" id="A0AAW1P293"/>
<evidence type="ECO:0000313" key="1">
    <source>
        <dbReference type="EMBL" id="KAK9803901.1"/>
    </source>
</evidence>
<keyword evidence="2" id="KW-1185">Reference proteome</keyword>
<reference evidence="1 2" key="1">
    <citation type="journal article" date="2024" name="Nat. Commun.">
        <title>Phylogenomics reveals the evolutionary origins of lichenization in chlorophyte algae.</title>
        <authorList>
            <person name="Puginier C."/>
            <person name="Libourel C."/>
            <person name="Otte J."/>
            <person name="Skaloud P."/>
            <person name="Haon M."/>
            <person name="Grisel S."/>
            <person name="Petersen M."/>
            <person name="Berrin J.G."/>
            <person name="Delaux P.M."/>
            <person name="Dal Grande F."/>
            <person name="Keller J."/>
        </authorList>
    </citation>
    <scope>NUCLEOTIDE SEQUENCE [LARGE SCALE GENOMIC DNA]</scope>
    <source>
        <strain evidence="1 2">SAG 2043</strain>
    </source>
</reference>
<name>A0AAW1P293_9CHLO</name>
<protein>
    <submittedName>
        <fullName evidence="1">Uncharacterized protein</fullName>
    </submittedName>
</protein>
<proteinExistence type="predicted"/>